<gene>
    <name evidence="11" type="primary">DOCK1</name>
    <name evidence="11" type="ORF">LHYA1_G004787</name>
</gene>
<feature type="region of interest" description="Disordered" evidence="7">
    <location>
        <begin position="92"/>
        <end position="192"/>
    </location>
</feature>
<dbReference type="Pfam" id="PF16172">
    <property type="entry name" value="DOCK_N"/>
    <property type="match status" value="1"/>
</dbReference>
<dbReference type="SUPFAM" id="SSF48371">
    <property type="entry name" value="ARM repeat"/>
    <property type="match status" value="1"/>
</dbReference>
<evidence type="ECO:0000256" key="2">
    <source>
        <dbReference type="ARBA" id="ARBA00022443"/>
    </source>
</evidence>
<dbReference type="Pfam" id="PF14429">
    <property type="entry name" value="DOCK-C2"/>
    <property type="match status" value="1"/>
</dbReference>
<organism evidence="11 12">
    <name type="scientific">Lachnellula hyalina</name>
    <dbReference type="NCBI Taxonomy" id="1316788"/>
    <lineage>
        <taxon>Eukaryota</taxon>
        <taxon>Fungi</taxon>
        <taxon>Dikarya</taxon>
        <taxon>Ascomycota</taxon>
        <taxon>Pezizomycotina</taxon>
        <taxon>Leotiomycetes</taxon>
        <taxon>Helotiales</taxon>
        <taxon>Lachnaceae</taxon>
        <taxon>Lachnellula</taxon>
    </lineage>
</organism>
<keyword evidence="2 5" id="KW-0728">SH3 domain</keyword>
<feature type="region of interest" description="Disordered" evidence="7">
    <location>
        <begin position="1900"/>
        <end position="2049"/>
    </location>
</feature>
<dbReference type="Gene3D" id="2.30.30.40">
    <property type="entry name" value="SH3 Domains"/>
    <property type="match status" value="1"/>
</dbReference>
<feature type="compositionally biased region" description="Low complexity" evidence="7">
    <location>
        <begin position="1955"/>
        <end position="1965"/>
    </location>
</feature>
<dbReference type="EMBL" id="QGMH01000061">
    <property type="protein sequence ID" value="TVY26837.1"/>
    <property type="molecule type" value="Genomic_DNA"/>
</dbReference>
<comment type="similarity">
    <text evidence="6">Belongs to the DOCK family.</text>
</comment>
<feature type="compositionally biased region" description="Basic and acidic residues" evidence="7">
    <location>
        <begin position="474"/>
        <end position="483"/>
    </location>
</feature>
<evidence type="ECO:0000259" key="8">
    <source>
        <dbReference type="PROSITE" id="PS50002"/>
    </source>
</evidence>
<dbReference type="Gene3D" id="1.20.1270.350">
    <property type="entry name" value="Dedicator of cytokinesis N-terminal subdomain"/>
    <property type="match status" value="1"/>
</dbReference>
<proteinExistence type="inferred from homology"/>
<dbReference type="RefSeq" id="XP_031005625.1">
    <property type="nucleotide sequence ID" value="XM_031149742.1"/>
</dbReference>
<feature type="domain" description="DOCKER" evidence="10">
    <location>
        <begin position="1449"/>
        <end position="1865"/>
    </location>
</feature>
<dbReference type="InterPro" id="IPR027007">
    <property type="entry name" value="C2_DOCK-type_domain"/>
</dbReference>
<dbReference type="GO" id="GO:0005085">
    <property type="term" value="F:guanyl-nucleotide exchange factor activity"/>
    <property type="evidence" value="ECO:0007669"/>
    <property type="project" value="InterPro"/>
</dbReference>
<evidence type="ECO:0000259" key="9">
    <source>
        <dbReference type="PROSITE" id="PS51650"/>
    </source>
</evidence>
<dbReference type="PROSITE" id="PS50002">
    <property type="entry name" value="SH3"/>
    <property type="match status" value="1"/>
</dbReference>
<dbReference type="SMART" id="SM00326">
    <property type="entry name" value="SH3"/>
    <property type="match status" value="1"/>
</dbReference>
<evidence type="ECO:0000256" key="6">
    <source>
        <dbReference type="PROSITE-ProRule" id="PRU00983"/>
    </source>
</evidence>
<comment type="subcellular location">
    <subcellularLocation>
        <location evidence="1">Cytoplasm</location>
    </subcellularLocation>
</comment>
<evidence type="ECO:0000313" key="12">
    <source>
        <dbReference type="Proteomes" id="UP000431533"/>
    </source>
</evidence>
<dbReference type="PROSITE" id="PS51650">
    <property type="entry name" value="C2_DOCK"/>
    <property type="match status" value="1"/>
</dbReference>
<dbReference type="InterPro" id="IPR016024">
    <property type="entry name" value="ARM-type_fold"/>
</dbReference>
<feature type="region of interest" description="Disordered" evidence="7">
    <location>
        <begin position="408"/>
        <end position="505"/>
    </location>
</feature>
<feature type="compositionally biased region" description="Basic and acidic residues" evidence="7">
    <location>
        <begin position="139"/>
        <end position="149"/>
    </location>
</feature>
<dbReference type="InterPro" id="IPR043161">
    <property type="entry name" value="DOCK_C_lobe_A"/>
</dbReference>
<comment type="caution">
    <text evidence="11">The sequence shown here is derived from an EMBL/GenBank/DDBJ whole genome shotgun (WGS) entry which is preliminary data.</text>
</comment>
<dbReference type="InterPro" id="IPR035892">
    <property type="entry name" value="C2_domain_sf"/>
</dbReference>
<dbReference type="GO" id="GO:0005737">
    <property type="term" value="C:cytoplasm"/>
    <property type="evidence" value="ECO:0007669"/>
    <property type="project" value="UniProtKB-SubCell"/>
</dbReference>
<feature type="domain" description="C2 DOCK-type" evidence="9">
    <location>
        <begin position="617"/>
        <end position="801"/>
    </location>
</feature>
<dbReference type="Proteomes" id="UP000431533">
    <property type="component" value="Unassembled WGS sequence"/>
</dbReference>
<dbReference type="SUPFAM" id="SSF50044">
    <property type="entry name" value="SH3-domain"/>
    <property type="match status" value="1"/>
</dbReference>
<sequence length="2076" mass="230795">MPWSPLPRIAFAVATYPFAASSPADLPLELGDELYIIEQGGRNGDWFRGYLVAPPSLLAGLTSTKGQTLEARVFSGIFPRSCVEVREVLGEDEIEEDEDGPPLTNGHIVRNRSGSTGVDSDNSAMGSPRSSKSSKKARISTEKKTDRKGSMRKKKQLSDGNLAVAQARDPDAPKPPAPVPMLKIGDETPTSASEPLVDEIASCLREWHSRNLHELLLSRQYPQLERMSGLVQTLDLSRRQFLHNVLTTHEMQSLREKTVWDLVRGNKLFNGEVIVRDPAERGRVLTGEDSAVEITKLQSMMSLLDERPQPPVNERLTLHHLLIDVKAFVGASSEPTTLVFFLASKTPGEMTKALSESYIVEVPPTGAMTSLAKAGDMRTLFTDLASADIGDLPSTDTELYLVVKIRSTQQVQPRKPASRGGSRDGTATTRNGEKPQSSGGSKSGPGRRSLMWGQKRNAPMSSRLNSLSEQGEEADGRQSRDRPPYTADSTAFATQPPRSASASRSVTRTVGFGALRINSIMKQEDEVEQVFNVWTPSLGFKDDKQDMGEGWEDAISDLMASKTGNYEKSRRAERLQILLKPFESPDVDALIKATPTLLSEVKRTAKMGFSGAPTKARSDIYINIDEAFLPRHALLSRSSGSATPLSSTIEGANLQITLEVRKASGDRIEKCIFASSNTEGQSSWESTAADRGDAWSQTLRLAISPNDVHNCHVVMTLSDIPYQPFAICYIPLWDQQAFMRDGHHSLLLYRYDESTSTPKNQAGGKGGYLSLPWNARGKDDVSKDEAVTGPIATLRVQTYLCSTRFSQDKVLLRLLKWKEQPPGEVQELLKRLVFVPEIEVVKLLNDVLDAIFGILVEQTGNDDYEDLIFSALITILGIVHDRRFNLGPLVDQYAENKFNYPFATPCLVRSFTRLLAKPSDPETSRKLRATFKVVRHILKFITHARGQQKAKEAGIGITSTSPGFTRHLRTIFKALDGLMRNTAPILVGSQTLAVQHFHTWLPELTGLLSTEEILHIAIDFLDSCALVKGKLVLYKLVLIINYSKLELFSQPEQRAALSANTVRWIAPHWGKTHEVTEQWREQVRLCCSILSTQVQDLGPEVPDYIPKIIDSYLALQAAPKTEKTRLSLLFPTTYPFPTKPLPENTQFDEALIELSAILSGISTLPAGMQLELAEDEMATLLEDTLHVHLSILQCEAFPSNWLSVHIYHHRSTIKTLEYLAGILLESFLPHPDDAEIYNTELWKVFFTVLLKLVGSDALALETFPEQKRRAVWKIAGDIREQGAALLRRTWESIGWETSPDERQKYNLTKMGGYQVQYVPVLVGPIVELCLSVHEGLRRVAVEVLQTMIVSEWTLSEDLSVIQTEMIDCLDQLFKSKPLTESILQKLFINELLELFEPLGQDPDDPLYESLKDLIATIDEFLDLLVAVHSSDVSGEASHMIHRLRLMEFLRDMQKEEIFIRYVHHLAQLQADARNPSEAGLALRLHADLYEWEPTKLVPPLADPEFPSQTQFDRKERIYFDIIKYFEEGEAWSSALDAYQELQQQYQENVFDFPKLARTQRAIATIYETIAKSEKLVPKYFRVQYKGMGFPPSLRDKEFVFEGSPTERTSAFTDRMQEQHPSAQIVTNGEMEEVEGQFLQISTLAPHRDFDNHVFQRARVPQIVRDYLLSAHPQHFAVTSKRNTSGPVAEHSAEKIVYTVADPFPTILRRSEIIAVDRIKLNNLQTALERVIRKTQEMSVVEKRVADGEEDMAPLLIDALNISVNPASDSSVARYRELLPTKTTDEDGEELEEEEEEVELSPLENALKIALIDHAIMIKRCLSMFSKHPQNYRIPRTSRDESSQNFETTFAPELASFSFPQFQRNTTPVPVWAVASPVQSLAMPYSSTNGTIKTQSTDILDLSLPRTGGGGGGAGPGKNRLSFLKRAPNSSISQEPPALGPVNGNATRGRGGSGGVAASESSVSVRSRSKENANRRSFFGSPPHVQHPQQNGTRGSNDPADEEAGWVTSSDLTAGSPGGEDGAVRRSGSFRRANTASSGTSTVGSRVGSVRKRLSMLKLGKKSSKASVLVASVAEED</sequence>
<dbReference type="PROSITE" id="PS51651">
    <property type="entry name" value="DOCKER"/>
    <property type="match status" value="1"/>
</dbReference>
<dbReference type="InterPro" id="IPR042455">
    <property type="entry name" value="DOCK_N_sub1"/>
</dbReference>
<dbReference type="GO" id="GO:0005886">
    <property type="term" value="C:plasma membrane"/>
    <property type="evidence" value="ECO:0007669"/>
    <property type="project" value="TreeGrafter"/>
</dbReference>
<dbReference type="Pfam" id="PF23554">
    <property type="entry name" value="TPR_DOCK"/>
    <property type="match status" value="1"/>
</dbReference>
<dbReference type="GO" id="GO:0007264">
    <property type="term" value="P:small GTPase-mediated signal transduction"/>
    <property type="evidence" value="ECO:0007669"/>
    <property type="project" value="InterPro"/>
</dbReference>
<feature type="compositionally biased region" description="Low complexity" evidence="7">
    <location>
        <begin position="2034"/>
        <end position="2047"/>
    </location>
</feature>
<accession>A0A8H8R1J6</accession>
<dbReference type="GeneID" id="41984985"/>
<dbReference type="OrthoDB" id="18896at2759"/>
<keyword evidence="12" id="KW-1185">Reference proteome</keyword>
<evidence type="ECO:0000256" key="1">
    <source>
        <dbReference type="ARBA" id="ARBA00004496"/>
    </source>
</evidence>
<evidence type="ECO:0000256" key="4">
    <source>
        <dbReference type="ARBA" id="ARBA00022553"/>
    </source>
</evidence>
<dbReference type="InterPro" id="IPR027357">
    <property type="entry name" value="DOCKER_dom"/>
</dbReference>
<dbReference type="Gene3D" id="1.25.40.410">
    <property type="match status" value="1"/>
</dbReference>
<keyword evidence="4" id="KW-0597">Phosphoprotein</keyword>
<feature type="compositionally biased region" description="Low complexity" evidence="7">
    <location>
        <begin position="434"/>
        <end position="449"/>
    </location>
</feature>
<evidence type="ECO:0000313" key="11">
    <source>
        <dbReference type="EMBL" id="TVY26837.1"/>
    </source>
</evidence>
<feature type="compositionally biased region" description="Polar residues" evidence="7">
    <location>
        <begin position="112"/>
        <end position="129"/>
    </location>
</feature>
<protein>
    <submittedName>
        <fullName evidence="11">Dedicator of cytokinesis protein</fullName>
    </submittedName>
</protein>
<dbReference type="Gene3D" id="2.60.40.150">
    <property type="entry name" value="C2 domain"/>
    <property type="match status" value="1"/>
</dbReference>
<dbReference type="PANTHER" id="PTHR45653">
    <property type="entry name" value="DEDICATOR OF CYTOKINESIS"/>
    <property type="match status" value="1"/>
</dbReference>
<dbReference type="InterPro" id="IPR056372">
    <property type="entry name" value="TPR_DOCK"/>
</dbReference>
<dbReference type="InterPro" id="IPR001452">
    <property type="entry name" value="SH3_domain"/>
</dbReference>
<dbReference type="CDD" id="cd11684">
    <property type="entry name" value="DHR2_DOCK"/>
    <property type="match status" value="1"/>
</dbReference>
<evidence type="ECO:0000259" key="10">
    <source>
        <dbReference type="PROSITE" id="PS51651"/>
    </source>
</evidence>
<dbReference type="CDD" id="cd08679">
    <property type="entry name" value="C2_DOCK180_related"/>
    <property type="match status" value="1"/>
</dbReference>
<dbReference type="GO" id="GO:0031267">
    <property type="term" value="F:small GTPase binding"/>
    <property type="evidence" value="ECO:0007669"/>
    <property type="project" value="TreeGrafter"/>
</dbReference>
<evidence type="ECO:0000256" key="3">
    <source>
        <dbReference type="ARBA" id="ARBA00022490"/>
    </source>
</evidence>
<dbReference type="InterPro" id="IPR036028">
    <property type="entry name" value="SH3-like_dom_sf"/>
</dbReference>
<evidence type="ECO:0000256" key="5">
    <source>
        <dbReference type="PROSITE-ProRule" id="PRU00192"/>
    </source>
</evidence>
<dbReference type="InterPro" id="IPR032376">
    <property type="entry name" value="DOCK_N"/>
</dbReference>
<dbReference type="PANTHER" id="PTHR45653:SF10">
    <property type="entry name" value="MYOBLAST CITY, ISOFORM B"/>
    <property type="match status" value="1"/>
</dbReference>
<feature type="compositionally biased region" description="Polar residues" evidence="7">
    <location>
        <begin position="459"/>
        <end position="469"/>
    </location>
</feature>
<evidence type="ECO:0000256" key="7">
    <source>
        <dbReference type="SAM" id="MobiDB-lite"/>
    </source>
</evidence>
<feature type="compositionally biased region" description="Polar residues" evidence="7">
    <location>
        <begin position="1986"/>
        <end position="1995"/>
    </location>
</feature>
<feature type="compositionally biased region" description="Gly residues" evidence="7">
    <location>
        <begin position="1906"/>
        <end position="1915"/>
    </location>
</feature>
<keyword evidence="3" id="KW-0963">Cytoplasm</keyword>
<name>A0A8H8R1J6_9HELO</name>
<feature type="domain" description="SH3" evidence="8">
    <location>
        <begin position="7"/>
        <end position="88"/>
    </location>
</feature>
<feature type="compositionally biased region" description="Low complexity" evidence="7">
    <location>
        <begin position="496"/>
        <end position="505"/>
    </location>
</feature>
<reference evidence="11 12" key="1">
    <citation type="submission" date="2018-05" db="EMBL/GenBank/DDBJ databases">
        <title>Genome sequencing and assembly of the regulated plant pathogen Lachnellula willkommii and related sister species for the development of diagnostic species identification markers.</title>
        <authorList>
            <person name="Giroux E."/>
            <person name="Bilodeau G."/>
        </authorList>
    </citation>
    <scope>NUCLEOTIDE SEQUENCE [LARGE SCALE GENOMIC DNA]</scope>
    <source>
        <strain evidence="11 12">CBS 185.66</strain>
    </source>
</reference>
<dbReference type="InterPro" id="IPR026791">
    <property type="entry name" value="DOCK"/>
</dbReference>